<dbReference type="EMBL" id="JAAAML010000001">
    <property type="protein sequence ID" value="MCO6407756.1"/>
    <property type="molecule type" value="Genomic_DNA"/>
</dbReference>
<evidence type="ECO:0008006" key="3">
    <source>
        <dbReference type="Google" id="ProtNLM"/>
    </source>
</evidence>
<protein>
    <recommendedName>
        <fullName evidence="3">YcaO domain-containing protein</fullName>
    </recommendedName>
</protein>
<evidence type="ECO:0000313" key="2">
    <source>
        <dbReference type="Proteomes" id="UP001320715"/>
    </source>
</evidence>
<sequence>MTRSGTPVSVINDIGVLRDVLVQGPMCSPEAGMGWGGERGVDPASRQHQRMVRELEAAGVSVRRMDVLLRSALGFADARDWILERRMTGADHELGNAGCDIISWLSEQPAETLTRCLMEGMKTGDLPSGFERVGPSFDENSHWLLPPLDGVMHLRERFRVIDGGVVLAQPKGRSARANTITLATVLNFAPLFDQSRFEFWLSADGADRSCPPVSGNDIAMPGDRIWVGAITANTSVQALSLLAASLFRQDCSGAVFWLDLTGTDCACLDDCFLPLSRDCMLVDENLLGRANSFLVRSANPGAPLGIEPCRLPFLDALAQGLGVKELDLIDVRHQQPPVSQGLRRLAPIVLSPGRIIAFEEHQDAFRVLEQHGIEIVAAISGGALSPEGKGPRGLVSPLHAT</sequence>
<dbReference type="RefSeq" id="WP_252915094.1">
    <property type="nucleotide sequence ID" value="NZ_JAAAML010000001.1"/>
</dbReference>
<accession>A0ABT1CNI6</accession>
<reference evidence="1 2" key="1">
    <citation type="submission" date="2020-01" db="EMBL/GenBank/DDBJ databases">
        <title>Genomes of bacteria type strains.</title>
        <authorList>
            <person name="Chen J."/>
            <person name="Zhu S."/>
            <person name="Yang J."/>
        </authorList>
    </citation>
    <scope>NUCLEOTIDE SEQUENCE [LARGE SCALE GENOMIC DNA]</scope>
    <source>
        <strain evidence="1 2">DSM 16655</strain>
    </source>
</reference>
<dbReference type="Pfam" id="PF02274">
    <property type="entry name" value="ADI"/>
    <property type="match status" value="1"/>
</dbReference>
<dbReference type="Gene3D" id="3.75.10.10">
    <property type="entry name" value="L-arginine/glycine Amidinotransferase, Chain A"/>
    <property type="match status" value="1"/>
</dbReference>
<dbReference type="SUPFAM" id="SSF55909">
    <property type="entry name" value="Pentein"/>
    <property type="match status" value="1"/>
</dbReference>
<name>A0ABT1CNI6_9HYPH</name>
<proteinExistence type="predicted"/>
<dbReference type="Proteomes" id="UP001320715">
    <property type="component" value="Unassembled WGS sequence"/>
</dbReference>
<evidence type="ECO:0000313" key="1">
    <source>
        <dbReference type="EMBL" id="MCO6407756.1"/>
    </source>
</evidence>
<organism evidence="1 2">
    <name type="scientific">Hoeflea alexandrii</name>
    <dbReference type="NCBI Taxonomy" id="288436"/>
    <lineage>
        <taxon>Bacteria</taxon>
        <taxon>Pseudomonadati</taxon>
        <taxon>Pseudomonadota</taxon>
        <taxon>Alphaproteobacteria</taxon>
        <taxon>Hyphomicrobiales</taxon>
        <taxon>Rhizobiaceae</taxon>
        <taxon>Hoeflea</taxon>
    </lineage>
</organism>
<keyword evidence="2" id="KW-1185">Reference proteome</keyword>
<gene>
    <name evidence="1" type="ORF">GTW23_06160</name>
</gene>
<dbReference type="Gene3D" id="1.10.3930.10">
    <property type="entry name" value="Arginine deiminase"/>
    <property type="match status" value="1"/>
</dbReference>
<comment type="caution">
    <text evidence="1">The sequence shown here is derived from an EMBL/GenBank/DDBJ whole genome shotgun (WGS) entry which is preliminary data.</text>
</comment>